<keyword evidence="12" id="KW-0238">DNA-binding</keyword>
<evidence type="ECO:0000256" key="15">
    <source>
        <dbReference type="ARBA" id="ARBA00023288"/>
    </source>
</evidence>
<dbReference type="KEGG" id="vg:32283199"/>
<accession>A0A1W5X9W5</accession>
<proteinExistence type="inferred from homology"/>
<dbReference type="GO" id="GO:0044167">
    <property type="term" value="C:host cell endoplasmic reticulum membrane"/>
    <property type="evidence" value="ECO:0007669"/>
    <property type="project" value="UniProtKB-SubCell"/>
</dbReference>
<dbReference type="GO" id="GO:0019028">
    <property type="term" value="C:viral capsid"/>
    <property type="evidence" value="ECO:0007669"/>
    <property type="project" value="UniProtKB-UniRule"/>
</dbReference>
<keyword evidence="5" id="KW-1163">Viral penetration into host nucleus</keyword>
<evidence type="ECO:0000256" key="12">
    <source>
        <dbReference type="ARBA" id="ARBA00023125"/>
    </source>
</evidence>
<evidence type="ECO:0000256" key="14">
    <source>
        <dbReference type="ARBA" id="ARBA00023184"/>
    </source>
</evidence>
<evidence type="ECO:0000256" key="5">
    <source>
        <dbReference type="ARBA" id="ARBA00022524"/>
    </source>
</evidence>
<dbReference type="GO" id="GO:0042025">
    <property type="term" value="C:host cell nucleus"/>
    <property type="evidence" value="ECO:0007669"/>
    <property type="project" value="UniProtKB-SubCell"/>
</dbReference>
<name>A0A1W5X9W5_9POLY</name>
<dbReference type="OrthoDB" id="6378at10239"/>
<evidence type="ECO:0000256" key="13">
    <source>
        <dbReference type="ARBA" id="ARBA00023136"/>
    </source>
</evidence>
<keyword evidence="6 17" id="KW-0167">Capsid protein</keyword>
<keyword evidence="13" id="KW-0472">Membrane</keyword>
<dbReference type="GO" id="GO:0046718">
    <property type="term" value="P:symbiont entry into host cell"/>
    <property type="evidence" value="ECO:0007669"/>
    <property type="project" value="UniProtKB-KW"/>
</dbReference>
<organism evidence="19">
    <name type="scientific">Raccoon-associated polyomavirus 2</name>
    <dbReference type="NCBI Taxonomy" id="1978920"/>
    <lineage>
        <taxon>Viruses</taxon>
        <taxon>Monodnaviria</taxon>
        <taxon>Shotokuvirae</taxon>
        <taxon>Cossaviricota</taxon>
        <taxon>Papovaviricetes</taxon>
        <taxon>Sepolyvirales</taxon>
        <taxon>Polyomaviridae</taxon>
        <taxon>Deltapolyomavirus</taxon>
        <taxon>Deltapolyomavirus secuprocyonis</taxon>
    </lineage>
</organism>
<keyword evidence="8" id="KW-0519">Myristate</keyword>
<feature type="region of interest" description="Disordered" evidence="18">
    <location>
        <begin position="237"/>
        <end position="256"/>
    </location>
</feature>
<protein>
    <recommendedName>
        <fullName evidence="17">Minor capsid protein</fullName>
    </recommendedName>
</protein>
<evidence type="ECO:0000256" key="6">
    <source>
        <dbReference type="ARBA" id="ARBA00022561"/>
    </source>
</evidence>
<dbReference type="Pfam" id="PF00761">
    <property type="entry name" value="Polyoma_coat2"/>
    <property type="match status" value="1"/>
</dbReference>
<dbReference type="EMBL" id="KY549442">
    <property type="protein sequence ID" value="ARH52630.1"/>
    <property type="molecule type" value="Genomic_DNA"/>
</dbReference>
<dbReference type="GO" id="GO:0043657">
    <property type="term" value="C:host cell"/>
    <property type="evidence" value="ECO:0007669"/>
    <property type="project" value="GOC"/>
</dbReference>
<evidence type="ECO:0000256" key="1">
    <source>
        <dbReference type="ARBA" id="ARBA00004147"/>
    </source>
</evidence>
<reference evidence="19" key="1">
    <citation type="submission" date="2017-01" db="EMBL/GenBank/DDBJ databases">
        <title>Identification of a second raccoon-associated polyomavirus.</title>
        <authorList>
            <person name="Geoghegan E.M."/>
            <person name="Welch N.L."/>
            <person name="Yabsley M.J."/>
            <person name="Church M.E."/>
            <person name="Pesavento P.A."/>
            <person name="Buck C.B."/>
        </authorList>
    </citation>
    <scope>NUCLEOTIDE SEQUENCE [LARGE SCALE GENOMIC DNA]</scope>
    <source>
        <strain evidence="19">Rac2</strain>
    </source>
</reference>
<keyword evidence="9 17" id="KW-0946">Virion</keyword>
<keyword evidence="7" id="KW-1048">Host nucleus</keyword>
<evidence type="ECO:0000256" key="3">
    <source>
        <dbReference type="ARBA" id="ARBA00004625"/>
    </source>
</evidence>
<dbReference type="GO" id="GO:0005198">
    <property type="term" value="F:structural molecule activity"/>
    <property type="evidence" value="ECO:0007669"/>
    <property type="project" value="UniProtKB-UniRule"/>
</dbReference>
<evidence type="ECO:0000256" key="10">
    <source>
        <dbReference type="ARBA" id="ARBA00022870"/>
    </source>
</evidence>
<dbReference type="PIRSF" id="PIRSF003377">
    <property type="entry name" value="Polyoma_coat2"/>
    <property type="match status" value="1"/>
</dbReference>
<evidence type="ECO:0000256" key="17">
    <source>
        <dbReference type="PIRNR" id="PIRNR003377"/>
    </source>
</evidence>
<evidence type="ECO:0000256" key="8">
    <source>
        <dbReference type="ARBA" id="ARBA00022707"/>
    </source>
</evidence>
<evidence type="ECO:0000313" key="20">
    <source>
        <dbReference type="Proteomes" id="UP000201136"/>
    </source>
</evidence>
<keyword evidence="11" id="KW-0426">Late protein</keyword>
<dbReference type="RefSeq" id="YP_009357239.1">
    <property type="nucleotide sequence ID" value="NC_034378.1"/>
</dbReference>
<evidence type="ECO:0000256" key="7">
    <source>
        <dbReference type="ARBA" id="ARBA00022562"/>
    </source>
</evidence>
<dbReference type="GO" id="GO:0075732">
    <property type="term" value="P:viral penetration into host nucleus"/>
    <property type="evidence" value="ECO:0007669"/>
    <property type="project" value="UniProtKB-KW"/>
</dbReference>
<evidence type="ECO:0000256" key="4">
    <source>
        <dbReference type="ARBA" id="ARBA00006444"/>
    </source>
</evidence>
<evidence type="ECO:0000256" key="18">
    <source>
        <dbReference type="SAM" id="MobiDB-lite"/>
    </source>
</evidence>
<evidence type="ECO:0000256" key="9">
    <source>
        <dbReference type="ARBA" id="ARBA00022844"/>
    </source>
</evidence>
<dbReference type="GeneID" id="32283199"/>
<keyword evidence="20" id="KW-1185">Reference proteome</keyword>
<comment type="similarity">
    <text evidence="4 17">Belongs to the polyomaviruses capsid protein VP2 family.</text>
</comment>
<evidence type="ECO:0000256" key="16">
    <source>
        <dbReference type="ARBA" id="ARBA00023296"/>
    </source>
</evidence>
<evidence type="ECO:0000256" key="2">
    <source>
        <dbReference type="ARBA" id="ARBA00004328"/>
    </source>
</evidence>
<keyword evidence="15" id="KW-0449">Lipoprotein</keyword>
<keyword evidence="16" id="KW-1160">Virus entry into host cell</keyword>
<comment type="subcellular location">
    <subcellularLocation>
        <location evidence="3">Host endoplasmic reticulum membrane</location>
    </subcellularLocation>
    <subcellularLocation>
        <location evidence="1">Host nucleus</location>
    </subcellularLocation>
    <subcellularLocation>
        <location evidence="2">Virion</location>
    </subcellularLocation>
</comment>
<evidence type="ECO:0000256" key="11">
    <source>
        <dbReference type="ARBA" id="ARBA00022921"/>
    </source>
</evidence>
<dbReference type="Proteomes" id="UP000201136">
    <property type="component" value="Segment"/>
</dbReference>
<sequence length="312" mass="34841">MGGVLSVLVDLIQLLPELSASTGFGIEAILAGEAAASVEAQVTSLMLVESLGPLDALASLGLSAESFSLLSAMPGFFQDVVGLGVLFQTVSGASSLVAAGIQLRHEVSVVNRNMALAPWIPHDLYDIYFPGVSTFSYVVNVITDWGISLFHTIARNVWDELVREGREQIEQVTRDVALRGVQTFADTMARLIERARWTITNSPIHHAYWYLEDYYKRLPQINPPQARQLFRRIGQRPPDRSNLEELEKESREESGQIVEKYEPPGGAFQRVTPDWMLPLILGLYGDITPTWSTYIEQIEAEEDGPKKKRRRQ</sequence>
<dbReference type="InterPro" id="IPR001070">
    <property type="entry name" value="Polyoma_coat_VP2"/>
</dbReference>
<keyword evidence="14" id="KW-1038">Host endoplasmic reticulum</keyword>
<dbReference type="GO" id="GO:0003677">
    <property type="term" value="F:DNA binding"/>
    <property type="evidence" value="ECO:0007669"/>
    <property type="project" value="UniProtKB-KW"/>
</dbReference>
<keyword evidence="10" id="KW-1043">Host membrane</keyword>
<evidence type="ECO:0000313" key="19">
    <source>
        <dbReference type="EMBL" id="ARH52630.1"/>
    </source>
</evidence>